<evidence type="ECO:0000313" key="1">
    <source>
        <dbReference type="EMBL" id="QCI79762.1"/>
    </source>
</evidence>
<accession>A0A4D7CC61</accession>
<organism evidence="1 2">
    <name type="scientific">Hankyongella ginsenosidimutans</name>
    <dbReference type="NCBI Taxonomy" id="1763828"/>
    <lineage>
        <taxon>Bacteria</taxon>
        <taxon>Pseudomonadati</taxon>
        <taxon>Pseudomonadota</taxon>
        <taxon>Alphaproteobacteria</taxon>
        <taxon>Sphingomonadales</taxon>
        <taxon>Sphingomonadaceae</taxon>
        <taxon>Hankyongella</taxon>
    </lineage>
</organism>
<name>A0A4D7CC61_9SPHN</name>
<dbReference type="KEGG" id="hgn:E6W36_10120"/>
<dbReference type="AlphaFoldDB" id="A0A4D7CC61"/>
<dbReference type="RefSeq" id="WP_222872589.1">
    <property type="nucleotide sequence ID" value="NZ_CP039704.1"/>
</dbReference>
<gene>
    <name evidence="1" type="ORF">E6W36_10120</name>
</gene>
<dbReference type="EMBL" id="CP039704">
    <property type="protein sequence ID" value="QCI79762.1"/>
    <property type="molecule type" value="Genomic_DNA"/>
</dbReference>
<proteinExistence type="predicted"/>
<dbReference type="Proteomes" id="UP000298714">
    <property type="component" value="Chromosome"/>
</dbReference>
<sequence>MTTAKTKPTTQAIETALEAGQERFEQAVKSGAETATKNMEQLITFARKQFDDSVAALNEVSGLSKGHMEALVASTQAATKGAEALTKAAADYSKSRWKS</sequence>
<reference evidence="2" key="1">
    <citation type="submission" date="2019-04" db="EMBL/GenBank/DDBJ databases">
        <title>Complete genome sequence of Sphingomonas sp. W1-2-3.</title>
        <authorList>
            <person name="Im W.T."/>
        </authorList>
    </citation>
    <scope>NUCLEOTIDE SEQUENCE [LARGE SCALE GENOMIC DNA]</scope>
    <source>
        <strain evidence="2">W1-2-3</strain>
    </source>
</reference>
<protein>
    <recommendedName>
        <fullName evidence="3">Phasin family protein</fullName>
    </recommendedName>
</protein>
<evidence type="ECO:0000313" key="2">
    <source>
        <dbReference type="Proteomes" id="UP000298714"/>
    </source>
</evidence>
<evidence type="ECO:0008006" key="3">
    <source>
        <dbReference type="Google" id="ProtNLM"/>
    </source>
</evidence>
<keyword evidence="2" id="KW-1185">Reference proteome</keyword>